<dbReference type="AlphaFoldDB" id="A0A508X077"/>
<dbReference type="PIRSF" id="PIRSF000538">
    <property type="entry name" value="GlpK"/>
    <property type="match status" value="1"/>
</dbReference>
<dbReference type="EMBL" id="CABFNB010000093">
    <property type="protein sequence ID" value="VTZ61608.1"/>
    <property type="molecule type" value="Genomic_DNA"/>
</dbReference>
<evidence type="ECO:0000256" key="1">
    <source>
        <dbReference type="ARBA" id="ARBA00009156"/>
    </source>
</evidence>
<feature type="domain" description="Carbohydrate kinase FGGY C-terminal" evidence="5">
    <location>
        <begin position="318"/>
        <end position="433"/>
    </location>
</feature>
<accession>A0A508X077</accession>
<dbReference type="InterPro" id="IPR018485">
    <property type="entry name" value="FGGY_C"/>
</dbReference>
<dbReference type="InterPro" id="IPR000577">
    <property type="entry name" value="Carb_kinase_FGGY"/>
</dbReference>
<dbReference type="SUPFAM" id="SSF53067">
    <property type="entry name" value="Actin-like ATPase domain"/>
    <property type="match status" value="2"/>
</dbReference>
<evidence type="ECO:0000313" key="6">
    <source>
        <dbReference type="EMBL" id="VTZ61608.1"/>
    </source>
</evidence>
<dbReference type="GO" id="GO:0016301">
    <property type="term" value="F:kinase activity"/>
    <property type="evidence" value="ECO:0007669"/>
    <property type="project" value="UniProtKB-KW"/>
</dbReference>
<reference evidence="6" key="1">
    <citation type="submission" date="2019-06" db="EMBL/GenBank/DDBJ databases">
        <authorList>
            <person name="Le Quere A."/>
            <person name="Colella S."/>
        </authorList>
    </citation>
    <scope>NUCLEOTIDE SEQUENCE</scope>
    <source>
        <strain evidence="6">EmedicaeMD41</strain>
    </source>
</reference>
<protein>
    <submittedName>
        <fullName evidence="6">Carbohydrate kinase FGGY</fullName>
    </submittedName>
</protein>
<dbReference type="Gene3D" id="3.30.420.40">
    <property type="match status" value="2"/>
</dbReference>
<keyword evidence="2" id="KW-0808">Transferase</keyword>
<dbReference type="Pfam" id="PF02782">
    <property type="entry name" value="FGGY_C"/>
    <property type="match status" value="1"/>
</dbReference>
<dbReference type="InterPro" id="IPR043129">
    <property type="entry name" value="ATPase_NBD"/>
</dbReference>
<dbReference type="PANTHER" id="PTHR43095">
    <property type="entry name" value="SUGAR KINASE"/>
    <property type="match status" value="1"/>
</dbReference>
<dbReference type="InterPro" id="IPR018484">
    <property type="entry name" value="FGGY_N"/>
</dbReference>
<organism evidence="6">
    <name type="scientific">Sinorhizobium medicae</name>
    <dbReference type="NCBI Taxonomy" id="110321"/>
    <lineage>
        <taxon>Bacteria</taxon>
        <taxon>Pseudomonadati</taxon>
        <taxon>Pseudomonadota</taxon>
        <taxon>Alphaproteobacteria</taxon>
        <taxon>Hyphomicrobiales</taxon>
        <taxon>Rhizobiaceae</taxon>
        <taxon>Sinorhizobium/Ensifer group</taxon>
        <taxon>Sinorhizobium</taxon>
    </lineage>
</organism>
<dbReference type="InterPro" id="IPR050406">
    <property type="entry name" value="FGGY_Carb_Kinase"/>
</dbReference>
<feature type="domain" description="Carbohydrate kinase FGGY N-terminal" evidence="4">
    <location>
        <begin position="1"/>
        <end position="240"/>
    </location>
</feature>
<dbReference type="GO" id="GO:0005975">
    <property type="term" value="P:carbohydrate metabolic process"/>
    <property type="evidence" value="ECO:0007669"/>
    <property type="project" value="InterPro"/>
</dbReference>
<gene>
    <name evidence="6" type="ORF">EMEDMD4_280135</name>
</gene>
<evidence type="ECO:0000259" key="4">
    <source>
        <dbReference type="Pfam" id="PF00370"/>
    </source>
</evidence>
<comment type="similarity">
    <text evidence="1">Belongs to the FGGY kinase family.</text>
</comment>
<name>A0A508X077_9HYPH</name>
<dbReference type="CDD" id="cd07808">
    <property type="entry name" value="ASKHA_NBD_FGGY_EcXK-like"/>
    <property type="match status" value="1"/>
</dbReference>
<keyword evidence="3 6" id="KW-0418">Kinase</keyword>
<evidence type="ECO:0000259" key="5">
    <source>
        <dbReference type="Pfam" id="PF02782"/>
    </source>
</evidence>
<dbReference type="Proteomes" id="UP000507954">
    <property type="component" value="Unassembled WGS sequence"/>
</dbReference>
<dbReference type="PANTHER" id="PTHR43095:SF5">
    <property type="entry name" value="XYLULOSE KINASE"/>
    <property type="match status" value="1"/>
</dbReference>
<proteinExistence type="inferred from homology"/>
<sequence>MYLGIDLGTGSVKALLIDDDGRAVGEASRAYPVSSPVPGYAETAPADWWAQTVGAVRACCEERGGAVRGVGLSGQAHGLVVIGVEAKPLRPAILWADQRATAEMEAVLALPEAIRLPLANPVVSGMAGLSLLWLRRNEPATYAATRRILSPKDWLRLMMTGEVATEPADASMTLLYDVGTGRWAGDFLSALSIDPAILAPVVESHSVAGRLSAAAAAELGLPAGTPVAAGLSDTASCLFGMGQTKPGSTILQVGSGIQIMSVAEGIEPQVQPFYNSYRGIGRSLYSMAALQNGGTVFEWARMVLGASWPEMYRAGFDESEGNGGAVFLPYVTGERAPLLDPNASAAWAYLRLGCTRSQLIRSVFEGVALAVRDSWDALRGIGLSADRMLLTGGGSTDPRWQQMLADILQVPLVPAHELGNATIGAAYLGGMAAGHWRGVEDIPFPQDPAAPVEPRPFDGLDVLLSRFRATYRGLRHI</sequence>
<evidence type="ECO:0000256" key="3">
    <source>
        <dbReference type="ARBA" id="ARBA00022777"/>
    </source>
</evidence>
<dbReference type="RefSeq" id="WP_018207864.1">
    <property type="nucleotide sequence ID" value="NZ_CABFNB010000093.1"/>
</dbReference>
<evidence type="ECO:0000256" key="2">
    <source>
        <dbReference type="ARBA" id="ARBA00022679"/>
    </source>
</evidence>
<dbReference type="Pfam" id="PF00370">
    <property type="entry name" value="FGGY_N"/>
    <property type="match status" value="1"/>
</dbReference>